<dbReference type="PRINTS" id="PR00102">
    <property type="entry name" value="OTCASE"/>
</dbReference>
<dbReference type="PANTHER" id="PTHR45753:SF3">
    <property type="entry name" value="ORNITHINE TRANSCARBAMYLASE, MITOCHONDRIAL"/>
    <property type="match status" value="1"/>
</dbReference>
<gene>
    <name evidence="7" type="ORF">S01H4_35239</name>
</gene>
<dbReference type="EMBL" id="BART01018711">
    <property type="protein sequence ID" value="GAG77172.1"/>
    <property type="molecule type" value="Genomic_DNA"/>
</dbReference>
<feature type="domain" description="Aspartate/ornithine carbamoyltransferase Asp/Orn-binding" evidence="5">
    <location>
        <begin position="147"/>
        <end position="288"/>
    </location>
</feature>
<evidence type="ECO:0000256" key="2">
    <source>
        <dbReference type="ARBA" id="ARBA00013007"/>
    </source>
</evidence>
<dbReference type="InterPro" id="IPR006131">
    <property type="entry name" value="Asp_carbamoyltransf_Asp/Orn-bd"/>
</dbReference>
<evidence type="ECO:0000256" key="1">
    <source>
        <dbReference type="ARBA" id="ARBA00007805"/>
    </source>
</evidence>
<dbReference type="EC" id="2.1.3.3" evidence="2"/>
<sequence>MPGKDLLSISDLSSEYIGLLISDAVDMKAEGWSSLLDRKTLALIFEKPSLRTRVSFEVAMRQLGGHTIYLSPTEVGLGKRESVPDVARVLSRYVDVIAARTFSHQTLEILARYSAVPVINALSDLEHPCQALADLLTIYEKKGELSGLTLAFVGDGNNVAHSLMLAASLMGVNFRIASPTGYTVQDSLLHLARDYAATSGAEIFCTEEPHLAVSGADVVYTDVWASMGQEAEADQRRQIFTNYQVNNELLSSAKADAILMHPLPAHYGEEVTEDILNSPQSVVFDQAETG</sequence>
<dbReference type="GO" id="GO:0004585">
    <property type="term" value="F:ornithine carbamoyltransferase activity"/>
    <property type="evidence" value="ECO:0007669"/>
    <property type="project" value="UniProtKB-EC"/>
</dbReference>
<reference evidence="7" key="1">
    <citation type="journal article" date="2014" name="Front. Microbiol.">
        <title>High frequency of phylogenetically diverse reductive dehalogenase-homologous genes in deep subseafloor sedimentary metagenomes.</title>
        <authorList>
            <person name="Kawai M."/>
            <person name="Futagami T."/>
            <person name="Toyoda A."/>
            <person name="Takaki Y."/>
            <person name="Nishi S."/>
            <person name="Hori S."/>
            <person name="Arai W."/>
            <person name="Tsubouchi T."/>
            <person name="Morono Y."/>
            <person name="Uchiyama I."/>
            <person name="Ito T."/>
            <person name="Fujiyama A."/>
            <person name="Inagaki F."/>
            <person name="Takami H."/>
        </authorList>
    </citation>
    <scope>NUCLEOTIDE SEQUENCE</scope>
    <source>
        <strain evidence="7">Expedition CK06-06</strain>
    </source>
</reference>
<feature type="domain" description="Aspartate/ornithine carbamoyltransferase carbamoyl-P binding" evidence="6">
    <location>
        <begin position="4"/>
        <end position="140"/>
    </location>
</feature>
<evidence type="ECO:0000259" key="6">
    <source>
        <dbReference type="Pfam" id="PF02729"/>
    </source>
</evidence>
<proteinExistence type="inferred from homology"/>
<keyword evidence="3" id="KW-0808">Transferase</keyword>
<dbReference type="InterPro" id="IPR024904">
    <property type="entry name" value="OTCase_ArgI"/>
</dbReference>
<comment type="caution">
    <text evidence="7">The sequence shown here is derived from an EMBL/GenBank/DDBJ whole genome shotgun (WGS) entry which is preliminary data.</text>
</comment>
<dbReference type="Pfam" id="PF00185">
    <property type="entry name" value="OTCace"/>
    <property type="match status" value="1"/>
</dbReference>
<dbReference type="GO" id="GO:0019240">
    <property type="term" value="P:citrulline biosynthetic process"/>
    <property type="evidence" value="ECO:0007669"/>
    <property type="project" value="TreeGrafter"/>
</dbReference>
<accession>X1B792</accession>
<evidence type="ECO:0000256" key="4">
    <source>
        <dbReference type="ARBA" id="ARBA00048772"/>
    </source>
</evidence>
<dbReference type="NCBIfam" id="TIGR00658">
    <property type="entry name" value="orni_carb_tr"/>
    <property type="match status" value="1"/>
</dbReference>
<evidence type="ECO:0000256" key="3">
    <source>
        <dbReference type="ARBA" id="ARBA00022679"/>
    </source>
</evidence>
<dbReference type="InterPro" id="IPR036901">
    <property type="entry name" value="Asp/Orn_carbamoylTrfase_sf"/>
</dbReference>
<name>X1B792_9ZZZZ</name>
<protein>
    <recommendedName>
        <fullName evidence="2">ornithine carbamoyltransferase</fullName>
        <ecNumber evidence="2">2.1.3.3</ecNumber>
    </recommendedName>
</protein>
<dbReference type="FunFam" id="3.40.50.1370:FF:000008">
    <property type="entry name" value="Ornithine carbamoyltransferase"/>
    <property type="match status" value="1"/>
</dbReference>
<dbReference type="Pfam" id="PF02729">
    <property type="entry name" value="OTCace_N"/>
    <property type="match status" value="1"/>
</dbReference>
<dbReference type="Gene3D" id="3.40.50.1370">
    <property type="entry name" value="Aspartate/ornithine carbamoyltransferase"/>
    <property type="match status" value="2"/>
</dbReference>
<organism evidence="7">
    <name type="scientific">marine sediment metagenome</name>
    <dbReference type="NCBI Taxonomy" id="412755"/>
    <lineage>
        <taxon>unclassified sequences</taxon>
        <taxon>metagenomes</taxon>
        <taxon>ecological metagenomes</taxon>
    </lineage>
</organism>
<evidence type="ECO:0000313" key="7">
    <source>
        <dbReference type="EMBL" id="GAG77172.1"/>
    </source>
</evidence>
<dbReference type="InterPro" id="IPR006132">
    <property type="entry name" value="Asp/Orn_carbamoyltranf_P-bd"/>
</dbReference>
<dbReference type="SUPFAM" id="SSF53671">
    <property type="entry name" value="Aspartate/ornithine carbamoyltransferase"/>
    <property type="match status" value="1"/>
</dbReference>
<comment type="similarity">
    <text evidence="1">Belongs to the aspartate/ornithine carbamoyltransferase superfamily. OTCase family.</text>
</comment>
<dbReference type="PRINTS" id="PR00100">
    <property type="entry name" value="AOTCASE"/>
</dbReference>
<dbReference type="AlphaFoldDB" id="X1B792"/>
<feature type="non-terminal residue" evidence="7">
    <location>
        <position position="290"/>
    </location>
</feature>
<dbReference type="GO" id="GO:0016597">
    <property type="term" value="F:amino acid binding"/>
    <property type="evidence" value="ECO:0007669"/>
    <property type="project" value="InterPro"/>
</dbReference>
<dbReference type="HAMAP" id="MF_01109">
    <property type="entry name" value="OTCase"/>
    <property type="match status" value="1"/>
</dbReference>
<dbReference type="NCBIfam" id="NF001986">
    <property type="entry name" value="PRK00779.1"/>
    <property type="match status" value="1"/>
</dbReference>
<dbReference type="PANTHER" id="PTHR45753">
    <property type="entry name" value="ORNITHINE CARBAMOYLTRANSFERASE, MITOCHONDRIAL"/>
    <property type="match status" value="1"/>
</dbReference>
<comment type="catalytic activity">
    <reaction evidence="4">
        <text>carbamoyl phosphate + L-ornithine = L-citrulline + phosphate + H(+)</text>
        <dbReference type="Rhea" id="RHEA:19513"/>
        <dbReference type="ChEBI" id="CHEBI:15378"/>
        <dbReference type="ChEBI" id="CHEBI:43474"/>
        <dbReference type="ChEBI" id="CHEBI:46911"/>
        <dbReference type="ChEBI" id="CHEBI:57743"/>
        <dbReference type="ChEBI" id="CHEBI:58228"/>
        <dbReference type="EC" id="2.1.3.3"/>
    </reaction>
</comment>
<dbReference type="InterPro" id="IPR002292">
    <property type="entry name" value="Orn/put_carbamltrans"/>
</dbReference>
<dbReference type="InterPro" id="IPR006130">
    <property type="entry name" value="Asp/Orn_carbamoylTrfase"/>
</dbReference>
<evidence type="ECO:0000259" key="5">
    <source>
        <dbReference type="Pfam" id="PF00185"/>
    </source>
</evidence>
<dbReference type="GO" id="GO:0042450">
    <property type="term" value="P:L-arginine biosynthetic process via ornithine"/>
    <property type="evidence" value="ECO:0007669"/>
    <property type="project" value="TreeGrafter"/>
</dbReference>